<dbReference type="PRINTS" id="PR00080">
    <property type="entry name" value="SDRFAMILY"/>
</dbReference>
<dbReference type="SUPFAM" id="SSF51735">
    <property type="entry name" value="NAD(P)-binding Rossmann-fold domains"/>
    <property type="match status" value="1"/>
</dbReference>
<reference evidence="4 5" key="1">
    <citation type="submission" date="2015-03" db="EMBL/GenBank/DDBJ databases">
        <title>Draft genome sequence of Luteibacter yeojuensis strain SU11.</title>
        <authorList>
            <person name="Sulaiman J."/>
            <person name="Priya K."/>
            <person name="Chan K.-G."/>
        </authorList>
    </citation>
    <scope>NUCLEOTIDE SEQUENCE [LARGE SCALE GENOMIC DNA]</scope>
    <source>
        <strain evidence="4 5">SU11</strain>
    </source>
</reference>
<dbReference type="RefSeq" id="WP_045828151.1">
    <property type="nucleotide sequence ID" value="NZ_JZRB01000004.1"/>
</dbReference>
<dbReference type="AlphaFoldDB" id="A0A0F3L3B7"/>
<comment type="caution">
    <text evidence="4">The sequence shown here is derived from an EMBL/GenBank/DDBJ whole genome shotgun (WGS) entry which is preliminary data.</text>
</comment>
<dbReference type="PANTHER" id="PTHR44196:SF2">
    <property type="entry name" value="SHORT-CHAIN DEHYDROGENASE-RELATED"/>
    <property type="match status" value="1"/>
</dbReference>
<dbReference type="PATRIC" id="fig|345309.4.peg.2961"/>
<dbReference type="InterPro" id="IPR002347">
    <property type="entry name" value="SDR_fam"/>
</dbReference>
<accession>A0A0F3L3B7</accession>
<protein>
    <submittedName>
        <fullName evidence="4">Dehydrogenase</fullName>
    </submittedName>
</protein>
<keyword evidence="5" id="KW-1185">Reference proteome</keyword>
<evidence type="ECO:0000313" key="5">
    <source>
        <dbReference type="Proteomes" id="UP000033651"/>
    </source>
</evidence>
<comment type="similarity">
    <text evidence="1 3">Belongs to the short-chain dehydrogenases/reductases (SDR) family.</text>
</comment>
<evidence type="ECO:0000313" key="4">
    <source>
        <dbReference type="EMBL" id="KJV36839.1"/>
    </source>
</evidence>
<dbReference type="PANTHER" id="PTHR44196">
    <property type="entry name" value="DEHYDROGENASE/REDUCTASE SDR FAMILY MEMBER 7B"/>
    <property type="match status" value="1"/>
</dbReference>
<evidence type="ECO:0000256" key="3">
    <source>
        <dbReference type="RuleBase" id="RU000363"/>
    </source>
</evidence>
<organism evidence="4 5">
    <name type="scientific">Luteibacter yeojuensis</name>
    <dbReference type="NCBI Taxonomy" id="345309"/>
    <lineage>
        <taxon>Bacteria</taxon>
        <taxon>Pseudomonadati</taxon>
        <taxon>Pseudomonadota</taxon>
        <taxon>Gammaproteobacteria</taxon>
        <taxon>Lysobacterales</taxon>
        <taxon>Rhodanobacteraceae</taxon>
        <taxon>Luteibacter</taxon>
    </lineage>
</organism>
<proteinExistence type="inferred from homology"/>
<gene>
    <name evidence="4" type="ORF">VI08_03115</name>
</gene>
<dbReference type="CDD" id="cd05233">
    <property type="entry name" value="SDR_c"/>
    <property type="match status" value="1"/>
</dbReference>
<dbReference type="Pfam" id="PF00106">
    <property type="entry name" value="adh_short"/>
    <property type="match status" value="1"/>
</dbReference>
<evidence type="ECO:0000256" key="2">
    <source>
        <dbReference type="ARBA" id="ARBA00023002"/>
    </source>
</evidence>
<dbReference type="InterPro" id="IPR036291">
    <property type="entry name" value="NAD(P)-bd_dom_sf"/>
</dbReference>
<keyword evidence="2" id="KW-0560">Oxidoreductase</keyword>
<name>A0A0F3L3B7_9GAMM</name>
<dbReference type="EMBL" id="JZRB01000004">
    <property type="protein sequence ID" value="KJV36839.1"/>
    <property type="molecule type" value="Genomic_DNA"/>
</dbReference>
<dbReference type="PROSITE" id="PS00061">
    <property type="entry name" value="ADH_SHORT"/>
    <property type="match status" value="1"/>
</dbReference>
<dbReference type="GO" id="GO:0016020">
    <property type="term" value="C:membrane"/>
    <property type="evidence" value="ECO:0007669"/>
    <property type="project" value="TreeGrafter"/>
</dbReference>
<dbReference type="Proteomes" id="UP000033651">
    <property type="component" value="Unassembled WGS sequence"/>
</dbReference>
<dbReference type="InterPro" id="IPR020904">
    <property type="entry name" value="Sc_DH/Rdtase_CS"/>
</dbReference>
<sequence>MASNRRALVTGASAGIGEAFARELARRGFDVVLTARRTDRLEALAAELRERHAIEAIVAPLDLARTDAAEALVAALGDQGLHIDVLINNAGYGLTGYLDEQPWEAHAAFIQVMMAAPTELAWRLLPGMKARGYGRIVNVASLAGLVPGSAGHTLYGASKAYLIRFSQSLALEAAGTGVHVTALCPGFTYSEFHDVNGARPLVSKMPGYMWMDAATVAREGLDAVEAGKPVYVNGRMNRFIKWLFKVLPDGLALKMTERQGRRFRVRRERGGQG</sequence>
<evidence type="ECO:0000256" key="1">
    <source>
        <dbReference type="ARBA" id="ARBA00006484"/>
    </source>
</evidence>
<dbReference type="Gene3D" id="3.40.50.720">
    <property type="entry name" value="NAD(P)-binding Rossmann-like Domain"/>
    <property type="match status" value="1"/>
</dbReference>
<dbReference type="PRINTS" id="PR00081">
    <property type="entry name" value="GDHRDH"/>
</dbReference>
<dbReference type="OrthoDB" id="9810734at2"/>
<dbReference type="GO" id="GO:0016491">
    <property type="term" value="F:oxidoreductase activity"/>
    <property type="evidence" value="ECO:0007669"/>
    <property type="project" value="UniProtKB-KW"/>
</dbReference>
<dbReference type="PIRSF" id="PIRSF000126">
    <property type="entry name" value="11-beta-HSD1"/>
    <property type="match status" value="1"/>
</dbReference>